<dbReference type="Proteomes" id="UP000236520">
    <property type="component" value="Unassembled WGS sequence"/>
</dbReference>
<protein>
    <submittedName>
        <fullName evidence="1">Uncharacterized protein</fullName>
    </submittedName>
</protein>
<evidence type="ECO:0000313" key="1">
    <source>
        <dbReference type="EMBL" id="PNG96021.1"/>
    </source>
</evidence>
<reference evidence="1 2" key="1">
    <citation type="submission" date="2015-09" db="EMBL/GenBank/DDBJ databases">
        <title>Genome sequence, genome mining and natural product profiling of a biocontrol bacterium Streptomyces malaysiensis F913.</title>
        <authorList>
            <person name="Xu Y."/>
            <person name="Wei J."/>
            <person name="Xie J."/>
            <person name="Li T."/>
            <person name="Zhou Z."/>
        </authorList>
    </citation>
    <scope>NUCLEOTIDE SEQUENCE [LARGE SCALE GENOMIC DNA]</scope>
    <source>
        <strain evidence="1 2">F913</strain>
    </source>
</reference>
<comment type="caution">
    <text evidence="1">The sequence shown here is derived from an EMBL/GenBank/DDBJ whole genome shotgun (WGS) entry which is preliminary data.</text>
</comment>
<accession>A0A2J7Z6Y5</accession>
<proteinExistence type="predicted"/>
<evidence type="ECO:0000313" key="2">
    <source>
        <dbReference type="Proteomes" id="UP000236520"/>
    </source>
</evidence>
<gene>
    <name evidence="1" type="ORF">SMF913_12046</name>
</gene>
<organism evidence="1 2">
    <name type="scientific">Streptomyces malaysiensis</name>
    <dbReference type="NCBI Taxonomy" id="92644"/>
    <lineage>
        <taxon>Bacteria</taxon>
        <taxon>Bacillati</taxon>
        <taxon>Actinomycetota</taxon>
        <taxon>Actinomycetes</taxon>
        <taxon>Kitasatosporales</taxon>
        <taxon>Streptomycetaceae</taxon>
        <taxon>Streptomyces</taxon>
        <taxon>Streptomyces violaceusniger group</taxon>
    </lineage>
</organism>
<dbReference type="EMBL" id="LJIW01000001">
    <property type="protein sequence ID" value="PNG96021.1"/>
    <property type="molecule type" value="Genomic_DNA"/>
</dbReference>
<sequence>MRAALPGQKSLSQAERRLLTEWLQRLSV</sequence>
<keyword evidence="2" id="KW-1185">Reference proteome</keyword>
<name>A0A2J7Z6Y5_STRMQ</name>
<dbReference type="AlphaFoldDB" id="A0A2J7Z6Y5"/>